<feature type="domain" description="YetF C-terminal" evidence="8">
    <location>
        <begin position="84"/>
        <end position="215"/>
    </location>
</feature>
<dbReference type="Pfam" id="PF07870">
    <property type="entry name" value="DUF1657"/>
    <property type="match status" value="1"/>
</dbReference>
<evidence type="ECO:0000313" key="9">
    <source>
        <dbReference type="EMBL" id="MBM7717373.1"/>
    </source>
</evidence>
<dbReference type="PANTHER" id="PTHR34582">
    <property type="entry name" value="UPF0702 TRANSMEMBRANE PROTEIN YCAP"/>
    <property type="match status" value="1"/>
</dbReference>
<keyword evidence="10" id="KW-1185">Reference proteome</keyword>
<organism evidence="9 10">
    <name type="scientific">Siminovitchia thermophila</name>
    <dbReference type="NCBI Taxonomy" id="1245522"/>
    <lineage>
        <taxon>Bacteria</taxon>
        <taxon>Bacillati</taxon>
        <taxon>Bacillota</taxon>
        <taxon>Bacilli</taxon>
        <taxon>Bacillales</taxon>
        <taxon>Bacillaceae</taxon>
        <taxon>Siminovitchia</taxon>
    </lineage>
</organism>
<keyword evidence="4 7" id="KW-0812">Transmembrane</keyword>
<gene>
    <name evidence="9" type="ORF">JOC94_004401</name>
</gene>
<evidence type="ECO:0000256" key="2">
    <source>
        <dbReference type="ARBA" id="ARBA00006448"/>
    </source>
</evidence>
<dbReference type="Proteomes" id="UP000823485">
    <property type="component" value="Unassembled WGS sequence"/>
</dbReference>
<dbReference type="Pfam" id="PF04239">
    <property type="entry name" value="DUF421"/>
    <property type="match status" value="1"/>
</dbReference>
<keyword evidence="6 7" id="KW-0472">Membrane</keyword>
<keyword evidence="5 7" id="KW-1133">Transmembrane helix</keyword>
<comment type="subcellular location">
    <subcellularLocation>
        <location evidence="1">Cell membrane</location>
        <topology evidence="1">Multi-pass membrane protein</topology>
    </subcellularLocation>
</comment>
<evidence type="ECO:0000256" key="5">
    <source>
        <dbReference type="ARBA" id="ARBA00022989"/>
    </source>
</evidence>
<dbReference type="EMBL" id="JAFBFH010000045">
    <property type="protein sequence ID" value="MBM7717373.1"/>
    <property type="molecule type" value="Genomic_DNA"/>
</dbReference>
<evidence type="ECO:0000256" key="1">
    <source>
        <dbReference type="ARBA" id="ARBA00004651"/>
    </source>
</evidence>
<feature type="transmembrane region" description="Helical" evidence="7">
    <location>
        <begin position="6"/>
        <end position="23"/>
    </location>
</feature>
<evidence type="ECO:0000256" key="3">
    <source>
        <dbReference type="ARBA" id="ARBA00022475"/>
    </source>
</evidence>
<proteinExistence type="inferred from homology"/>
<name>A0ABS2RET0_9BACI</name>
<dbReference type="InterPro" id="IPR023090">
    <property type="entry name" value="UPF0702_alpha/beta_dom_sf"/>
</dbReference>
<accession>A0ABS2RET0</accession>
<reference evidence="9 10" key="1">
    <citation type="submission" date="2021-01" db="EMBL/GenBank/DDBJ databases">
        <title>Genomic Encyclopedia of Type Strains, Phase IV (KMG-IV): sequencing the most valuable type-strain genomes for metagenomic binning, comparative biology and taxonomic classification.</title>
        <authorList>
            <person name="Goeker M."/>
        </authorList>
    </citation>
    <scope>NUCLEOTIDE SEQUENCE [LARGE SCALE GENOMIC DNA]</scope>
    <source>
        <strain evidence="9 10">DSM 105453</strain>
    </source>
</reference>
<dbReference type="Gene3D" id="3.30.240.20">
    <property type="entry name" value="bsu07140 like domains"/>
    <property type="match status" value="2"/>
</dbReference>
<keyword evidence="3" id="KW-1003">Cell membrane</keyword>
<protein>
    <submittedName>
        <fullName evidence="9">Uncharacterized membrane protein YcaP (DUF421 family)</fullName>
    </submittedName>
</protein>
<dbReference type="RefSeq" id="WP_077112063.1">
    <property type="nucleotide sequence ID" value="NZ_JAFBFH010000045.1"/>
</dbReference>
<evidence type="ECO:0000256" key="4">
    <source>
        <dbReference type="ARBA" id="ARBA00022692"/>
    </source>
</evidence>
<evidence type="ECO:0000256" key="7">
    <source>
        <dbReference type="SAM" id="Phobius"/>
    </source>
</evidence>
<dbReference type="PANTHER" id="PTHR34582:SF7">
    <property type="entry name" value="UPF0702 TRANSMEMBRANE PROTEIN YDFS"/>
    <property type="match status" value="1"/>
</dbReference>
<comment type="similarity">
    <text evidence="2">Belongs to the UPF0702 family.</text>
</comment>
<feature type="transmembrane region" description="Helical" evidence="7">
    <location>
        <begin position="35"/>
        <end position="53"/>
    </location>
</feature>
<sequence length="288" mass="32745">MEIPEWLNIVLRSLFLVFFLFLLTKWLGKKQLSQLSFFEYVAGITLGSIAAELSTGLERNMLPGIYSMFVWAGIPFIAGLLALKSKKARNFIEGQEVVVIKNGKIQEESLTKEKYTVEELLHLLRKKNVFNIADVEFAVLEANGDLNVMFKKEKQPITPKDLQMEVAPERPPHTVILEGKIMDSGLSASGMTREWLDVELKKRNIALDNVYIGQVDPFGQLVVDIYDDNMQVPQPKDRPMLLSALKKCGADLETFALATEDEKAKEMYSRNAKKIEEIIQKSEHLLRQ</sequence>
<feature type="transmembrane region" description="Helical" evidence="7">
    <location>
        <begin position="65"/>
        <end position="83"/>
    </location>
</feature>
<evidence type="ECO:0000259" key="8">
    <source>
        <dbReference type="Pfam" id="PF04239"/>
    </source>
</evidence>
<evidence type="ECO:0000256" key="6">
    <source>
        <dbReference type="ARBA" id="ARBA00023136"/>
    </source>
</evidence>
<evidence type="ECO:0000313" key="10">
    <source>
        <dbReference type="Proteomes" id="UP000823485"/>
    </source>
</evidence>
<dbReference type="InterPro" id="IPR007353">
    <property type="entry name" value="DUF421"/>
</dbReference>
<dbReference type="InterPro" id="IPR012452">
    <property type="entry name" value="DUF1657"/>
</dbReference>
<comment type="caution">
    <text evidence="9">The sequence shown here is derived from an EMBL/GenBank/DDBJ whole genome shotgun (WGS) entry which is preliminary data.</text>
</comment>